<accession>A0A7J8RDM9</accession>
<gene>
    <name evidence="2" type="ORF">Godav_012523</name>
</gene>
<organism evidence="2 3">
    <name type="scientific">Gossypium davidsonii</name>
    <name type="common">Davidson's cotton</name>
    <name type="synonym">Gossypium klotzschianum subsp. davidsonii</name>
    <dbReference type="NCBI Taxonomy" id="34287"/>
    <lineage>
        <taxon>Eukaryota</taxon>
        <taxon>Viridiplantae</taxon>
        <taxon>Streptophyta</taxon>
        <taxon>Embryophyta</taxon>
        <taxon>Tracheophyta</taxon>
        <taxon>Spermatophyta</taxon>
        <taxon>Magnoliopsida</taxon>
        <taxon>eudicotyledons</taxon>
        <taxon>Gunneridae</taxon>
        <taxon>Pentapetalae</taxon>
        <taxon>rosids</taxon>
        <taxon>malvids</taxon>
        <taxon>Malvales</taxon>
        <taxon>Malvaceae</taxon>
        <taxon>Malvoideae</taxon>
        <taxon>Gossypium</taxon>
    </lineage>
</organism>
<feature type="region of interest" description="Disordered" evidence="1">
    <location>
        <begin position="43"/>
        <end position="63"/>
    </location>
</feature>
<dbReference type="EMBL" id="JABFAC010000004">
    <property type="protein sequence ID" value="MBA0611871.1"/>
    <property type="molecule type" value="Genomic_DNA"/>
</dbReference>
<name>A0A7J8RDM9_GOSDV</name>
<dbReference type="Proteomes" id="UP000593561">
    <property type="component" value="Unassembled WGS sequence"/>
</dbReference>
<evidence type="ECO:0000256" key="1">
    <source>
        <dbReference type="SAM" id="MobiDB-lite"/>
    </source>
</evidence>
<evidence type="ECO:0000313" key="2">
    <source>
        <dbReference type="EMBL" id="MBA0611871.1"/>
    </source>
</evidence>
<keyword evidence="3" id="KW-1185">Reference proteome</keyword>
<feature type="compositionally biased region" description="Polar residues" evidence="1">
    <location>
        <begin position="48"/>
        <end position="59"/>
    </location>
</feature>
<sequence>MENLSLKENEDVELIVEPKYRNNVDIGYKLRLVGKRDFGSNFGEDFSAKTQQPDGSGSKSRIDNRCVNYPRQLAVTLQKENNVGSSRSLASAPVVGAGVRPEESGSQASNNSIMEIEEQKKKAQRGDPFYCIGAAKNNEMYAWNYEGLGNPRAALVLKSFVHSYWLCIYLGARDR</sequence>
<evidence type="ECO:0000313" key="3">
    <source>
        <dbReference type="Proteomes" id="UP000593561"/>
    </source>
</evidence>
<feature type="non-terminal residue" evidence="2">
    <location>
        <position position="1"/>
    </location>
</feature>
<proteinExistence type="predicted"/>
<comment type="caution">
    <text evidence="2">The sequence shown here is derived from an EMBL/GenBank/DDBJ whole genome shotgun (WGS) entry which is preliminary data.</text>
</comment>
<protein>
    <submittedName>
        <fullName evidence="2">Uncharacterized protein</fullName>
    </submittedName>
</protein>
<dbReference type="AlphaFoldDB" id="A0A7J8RDM9"/>
<reference evidence="2 3" key="1">
    <citation type="journal article" date="2019" name="Genome Biol. Evol.">
        <title>Insights into the evolution of the New World diploid cottons (Gossypium, subgenus Houzingenia) based on genome sequencing.</title>
        <authorList>
            <person name="Grover C.E."/>
            <person name="Arick M.A. 2nd"/>
            <person name="Thrash A."/>
            <person name="Conover J.L."/>
            <person name="Sanders W.S."/>
            <person name="Peterson D.G."/>
            <person name="Frelichowski J.E."/>
            <person name="Scheffler J.A."/>
            <person name="Scheffler B.E."/>
            <person name="Wendel J.F."/>
        </authorList>
    </citation>
    <scope>NUCLEOTIDE SEQUENCE [LARGE SCALE GENOMIC DNA]</scope>
    <source>
        <strain evidence="2">27</strain>
        <tissue evidence="2">Leaf</tissue>
    </source>
</reference>